<dbReference type="SUPFAM" id="SSF52283">
    <property type="entry name" value="Formate/glycerate dehydrogenase catalytic domain-like"/>
    <property type="match status" value="1"/>
</dbReference>
<feature type="domain" description="D-isomer specific 2-hydroxyacid dehydrogenase NAD-binding" evidence="6">
    <location>
        <begin position="109"/>
        <end position="296"/>
    </location>
</feature>
<dbReference type="Pfam" id="PF00389">
    <property type="entry name" value="2-Hacid_dh"/>
    <property type="match status" value="1"/>
</dbReference>
<dbReference type="Proteomes" id="UP000308181">
    <property type="component" value="Unassembled WGS sequence"/>
</dbReference>
<dbReference type="Pfam" id="PF02826">
    <property type="entry name" value="2-Hacid_dh_C"/>
    <property type="match status" value="1"/>
</dbReference>
<reference evidence="7 8" key="1">
    <citation type="submission" date="2019-04" db="EMBL/GenBank/DDBJ databases">
        <title>Pedobacter sp. AR-3-17 sp. nov., isolated from Arctic soil.</title>
        <authorList>
            <person name="Dahal R.H."/>
            <person name="Kim D.-U."/>
        </authorList>
    </citation>
    <scope>NUCLEOTIDE SEQUENCE [LARGE SCALE GENOMIC DNA]</scope>
    <source>
        <strain evidence="7 8">AR-3-17</strain>
    </source>
</reference>
<dbReference type="AlphaFoldDB" id="A0A4U1BX31"/>
<evidence type="ECO:0000259" key="5">
    <source>
        <dbReference type="Pfam" id="PF00389"/>
    </source>
</evidence>
<evidence type="ECO:0000256" key="4">
    <source>
        <dbReference type="RuleBase" id="RU003719"/>
    </source>
</evidence>
<protein>
    <submittedName>
        <fullName evidence="7">2-hydroxyacid dehydrogenase</fullName>
    </submittedName>
</protein>
<name>A0A4U1BX31_9SPHI</name>
<keyword evidence="3" id="KW-0520">NAD</keyword>
<dbReference type="OrthoDB" id="1522997at2"/>
<dbReference type="InterPro" id="IPR029752">
    <property type="entry name" value="D-isomer_DH_CS1"/>
</dbReference>
<evidence type="ECO:0000259" key="6">
    <source>
        <dbReference type="Pfam" id="PF02826"/>
    </source>
</evidence>
<evidence type="ECO:0000256" key="2">
    <source>
        <dbReference type="ARBA" id="ARBA00023002"/>
    </source>
</evidence>
<organism evidence="7 8">
    <name type="scientific">Pedobacter cryophilus</name>
    <dbReference type="NCBI Taxonomy" id="2571271"/>
    <lineage>
        <taxon>Bacteria</taxon>
        <taxon>Pseudomonadati</taxon>
        <taxon>Bacteroidota</taxon>
        <taxon>Sphingobacteriia</taxon>
        <taxon>Sphingobacteriales</taxon>
        <taxon>Sphingobacteriaceae</taxon>
        <taxon>Pedobacter</taxon>
    </lineage>
</organism>
<sequence>MYVALFSAKSYDKEFFDQFNDSVHQFTYFDAPLNKDTAKLCDGFDAVCVFVNDKMDKKTITLLAQYGIKLIVLRCAGFNNVDLLAAKEQQIKVFRVPAYSPNAIAEHAVALILTLNRKTHKAYNRIRENNFSLKKLTGFNLNGKTIGVIGTGKIGVEFCKIMLGFGCKVLAYDIFENEDLKTRGVVYQTFEEILEVADIISLHCPLTPETQHLIDGEAFKKMKNGVMIINTSRGAVIDTKQAIKALKSGKLGYLGIDVYEQEEHLFFKDLSESIIKDDVIARLMSFPNVLLTAHQGFFTNEALEQIVKITVQNISDFENGKTTDCEVKIS</sequence>
<dbReference type="PANTHER" id="PTHR43026:SF1">
    <property type="entry name" value="2-HYDROXYACID DEHYDROGENASE HOMOLOG 1-RELATED"/>
    <property type="match status" value="1"/>
</dbReference>
<comment type="similarity">
    <text evidence="1 4">Belongs to the D-isomer specific 2-hydroxyacid dehydrogenase family.</text>
</comment>
<accession>A0A4U1BX31</accession>
<dbReference type="GO" id="GO:0006564">
    <property type="term" value="P:L-serine biosynthetic process"/>
    <property type="evidence" value="ECO:0007669"/>
    <property type="project" value="UniProtKB-ARBA"/>
</dbReference>
<dbReference type="FunFam" id="3.40.50.720:FF:000041">
    <property type="entry name" value="D-3-phosphoglycerate dehydrogenase"/>
    <property type="match status" value="1"/>
</dbReference>
<dbReference type="PANTHER" id="PTHR43026">
    <property type="entry name" value="2-HYDROXYACID DEHYDROGENASE HOMOLOG 1-RELATED"/>
    <property type="match status" value="1"/>
</dbReference>
<keyword evidence="2 4" id="KW-0560">Oxidoreductase</keyword>
<evidence type="ECO:0000256" key="1">
    <source>
        <dbReference type="ARBA" id="ARBA00005854"/>
    </source>
</evidence>
<evidence type="ECO:0000313" key="8">
    <source>
        <dbReference type="Proteomes" id="UP000308181"/>
    </source>
</evidence>
<dbReference type="PROSITE" id="PS00670">
    <property type="entry name" value="D_2_HYDROXYACID_DH_2"/>
    <property type="match status" value="1"/>
</dbReference>
<keyword evidence="8" id="KW-1185">Reference proteome</keyword>
<dbReference type="InterPro" id="IPR006140">
    <property type="entry name" value="D-isomer_DH_NAD-bd"/>
</dbReference>
<dbReference type="Gene3D" id="3.40.50.720">
    <property type="entry name" value="NAD(P)-binding Rossmann-like Domain"/>
    <property type="match status" value="2"/>
</dbReference>
<dbReference type="GO" id="GO:0047545">
    <property type="term" value="F:(S)-2-hydroxyglutarate dehydrogenase activity"/>
    <property type="evidence" value="ECO:0007669"/>
    <property type="project" value="UniProtKB-ARBA"/>
</dbReference>
<dbReference type="RefSeq" id="WP_136826132.1">
    <property type="nucleotide sequence ID" value="NZ_SWBP01000003.1"/>
</dbReference>
<comment type="caution">
    <text evidence="7">The sequence shown here is derived from an EMBL/GenBank/DDBJ whole genome shotgun (WGS) entry which is preliminary data.</text>
</comment>
<evidence type="ECO:0000256" key="3">
    <source>
        <dbReference type="ARBA" id="ARBA00023027"/>
    </source>
</evidence>
<evidence type="ECO:0000313" key="7">
    <source>
        <dbReference type="EMBL" id="TKB97556.1"/>
    </source>
</evidence>
<proteinExistence type="inferred from homology"/>
<dbReference type="InterPro" id="IPR029753">
    <property type="entry name" value="D-isomer_DH_CS"/>
</dbReference>
<dbReference type="InterPro" id="IPR006139">
    <property type="entry name" value="D-isomer_2_OHA_DH_cat_dom"/>
</dbReference>
<dbReference type="InterPro" id="IPR058205">
    <property type="entry name" value="D-LDH-like"/>
</dbReference>
<dbReference type="SUPFAM" id="SSF51735">
    <property type="entry name" value="NAD(P)-binding Rossmann-fold domains"/>
    <property type="match status" value="1"/>
</dbReference>
<dbReference type="GO" id="GO:0051287">
    <property type="term" value="F:NAD binding"/>
    <property type="evidence" value="ECO:0007669"/>
    <property type="project" value="InterPro"/>
</dbReference>
<dbReference type="PROSITE" id="PS00065">
    <property type="entry name" value="D_2_HYDROXYACID_DH_1"/>
    <property type="match status" value="1"/>
</dbReference>
<dbReference type="InterPro" id="IPR036291">
    <property type="entry name" value="NAD(P)-bd_dom_sf"/>
</dbReference>
<gene>
    <name evidence="7" type="ORF">FA046_09295</name>
</gene>
<feature type="domain" description="D-isomer specific 2-hydroxyacid dehydrogenase catalytic" evidence="5">
    <location>
        <begin position="3"/>
        <end position="327"/>
    </location>
</feature>
<dbReference type="CDD" id="cd12183">
    <property type="entry name" value="LDH_like_2"/>
    <property type="match status" value="1"/>
</dbReference>
<dbReference type="GO" id="GO:0004617">
    <property type="term" value="F:phosphoglycerate dehydrogenase activity"/>
    <property type="evidence" value="ECO:0007669"/>
    <property type="project" value="UniProtKB-ARBA"/>
</dbReference>
<dbReference type="PROSITE" id="PS00671">
    <property type="entry name" value="D_2_HYDROXYACID_DH_3"/>
    <property type="match status" value="1"/>
</dbReference>
<dbReference type="EMBL" id="SWBP01000003">
    <property type="protein sequence ID" value="TKB97556.1"/>
    <property type="molecule type" value="Genomic_DNA"/>
</dbReference>